<evidence type="ECO:0000256" key="2">
    <source>
        <dbReference type="ARBA" id="ARBA00012528"/>
    </source>
</evidence>
<dbReference type="Gene3D" id="1.25.40.10">
    <property type="entry name" value="Tetratricopeptide repeat domain"/>
    <property type="match status" value="2"/>
</dbReference>
<dbReference type="InterPro" id="IPR043128">
    <property type="entry name" value="Rev_trsase/Diguanyl_cyclase"/>
</dbReference>
<evidence type="ECO:0000259" key="6">
    <source>
        <dbReference type="PROSITE" id="PS50887"/>
    </source>
</evidence>
<evidence type="ECO:0000256" key="1">
    <source>
        <dbReference type="ARBA" id="ARBA00001946"/>
    </source>
</evidence>
<dbReference type="SUPFAM" id="SSF55073">
    <property type="entry name" value="Nucleotide cyclase"/>
    <property type="match status" value="1"/>
</dbReference>
<feature type="repeat" description="TPR" evidence="4">
    <location>
        <begin position="241"/>
        <end position="274"/>
    </location>
</feature>
<feature type="signal peptide" evidence="5">
    <location>
        <begin position="1"/>
        <end position="37"/>
    </location>
</feature>
<dbReference type="InterPro" id="IPR029787">
    <property type="entry name" value="Nucleotide_cyclase"/>
</dbReference>
<dbReference type="AlphaFoldDB" id="A0A841KL13"/>
<feature type="repeat" description="TPR" evidence="4">
    <location>
        <begin position="161"/>
        <end position="194"/>
    </location>
</feature>
<dbReference type="Pfam" id="PF00990">
    <property type="entry name" value="GGDEF"/>
    <property type="match status" value="1"/>
</dbReference>
<dbReference type="RefSeq" id="WP_152569317.1">
    <property type="nucleotide sequence ID" value="NZ_JACHET010000001.1"/>
</dbReference>
<dbReference type="InterPro" id="IPR011990">
    <property type="entry name" value="TPR-like_helical_dom_sf"/>
</dbReference>
<proteinExistence type="predicted"/>
<dbReference type="GO" id="GO:0052621">
    <property type="term" value="F:diguanylate cyclase activity"/>
    <property type="evidence" value="ECO:0007669"/>
    <property type="project" value="UniProtKB-EC"/>
</dbReference>
<dbReference type="OrthoDB" id="9813903at2"/>
<evidence type="ECO:0000313" key="7">
    <source>
        <dbReference type="EMBL" id="MBB6182768.1"/>
    </source>
</evidence>
<dbReference type="Pfam" id="PF13424">
    <property type="entry name" value="TPR_12"/>
    <property type="match status" value="2"/>
</dbReference>
<evidence type="ECO:0000256" key="3">
    <source>
        <dbReference type="ARBA" id="ARBA00034247"/>
    </source>
</evidence>
<dbReference type="PANTHER" id="PTHR45138:SF9">
    <property type="entry name" value="DIGUANYLATE CYCLASE DGCM-RELATED"/>
    <property type="match status" value="1"/>
</dbReference>
<organism evidence="7 8">
    <name type="scientific">Oleiagrimonas soli</name>
    <dbReference type="NCBI Taxonomy" id="1543381"/>
    <lineage>
        <taxon>Bacteria</taxon>
        <taxon>Pseudomonadati</taxon>
        <taxon>Pseudomonadota</taxon>
        <taxon>Gammaproteobacteria</taxon>
        <taxon>Lysobacterales</taxon>
        <taxon>Rhodanobacteraceae</taxon>
        <taxon>Oleiagrimonas</taxon>
    </lineage>
</organism>
<keyword evidence="4" id="KW-0802">TPR repeat</keyword>
<gene>
    <name evidence="7" type="ORF">HNQ86_000113</name>
</gene>
<evidence type="ECO:0000313" key="8">
    <source>
        <dbReference type="Proteomes" id="UP000560000"/>
    </source>
</evidence>
<dbReference type="InterPro" id="IPR050469">
    <property type="entry name" value="Diguanylate_Cyclase"/>
</dbReference>
<dbReference type="InterPro" id="IPR000160">
    <property type="entry name" value="GGDEF_dom"/>
</dbReference>
<dbReference type="PANTHER" id="PTHR45138">
    <property type="entry name" value="REGULATORY COMPONENTS OF SENSORY TRANSDUCTION SYSTEM"/>
    <property type="match status" value="1"/>
</dbReference>
<protein>
    <recommendedName>
        <fullName evidence="2">diguanylate cyclase</fullName>
        <ecNumber evidence="2">2.7.7.65</ecNumber>
    </recommendedName>
</protein>
<comment type="catalytic activity">
    <reaction evidence="3">
        <text>2 GTP = 3',3'-c-di-GMP + 2 diphosphate</text>
        <dbReference type="Rhea" id="RHEA:24898"/>
        <dbReference type="ChEBI" id="CHEBI:33019"/>
        <dbReference type="ChEBI" id="CHEBI:37565"/>
        <dbReference type="ChEBI" id="CHEBI:58805"/>
        <dbReference type="EC" id="2.7.7.65"/>
    </reaction>
</comment>
<dbReference type="EMBL" id="JACHET010000001">
    <property type="protein sequence ID" value="MBB6182768.1"/>
    <property type="molecule type" value="Genomic_DNA"/>
</dbReference>
<dbReference type="NCBIfam" id="TIGR00254">
    <property type="entry name" value="GGDEF"/>
    <property type="match status" value="1"/>
</dbReference>
<comment type="caution">
    <text evidence="7">The sequence shown here is derived from an EMBL/GenBank/DDBJ whole genome shotgun (WGS) entry which is preliminary data.</text>
</comment>
<comment type="cofactor">
    <cofactor evidence="1">
        <name>Mg(2+)</name>
        <dbReference type="ChEBI" id="CHEBI:18420"/>
    </cofactor>
</comment>
<dbReference type="SUPFAM" id="SSF48452">
    <property type="entry name" value="TPR-like"/>
    <property type="match status" value="3"/>
</dbReference>
<dbReference type="EC" id="2.7.7.65" evidence="2"/>
<dbReference type="InterPro" id="IPR019734">
    <property type="entry name" value="TPR_rpt"/>
</dbReference>
<sequence>MHDTTLALPAPRRETHRVRLRAWLIGLGMLCSGVSEAADPISDPIAVSVAYARAAHPVAMRLQHATEIGWRGLQGFPAIQRSLLQLEAHLQTALSEPQDAERCWQRLYTLAVQQNDVRMQLTALHARGELRTLDGNYEELHALGEQILQLTERVPSPSYKAAAYNLLGTAARRHGQLDRAADYHEQALALRSMLQDRSGQAESLANLGTTRRDQGRFVEALALQHEALQIRLRQSPPEHLDIAYRNLALLYRELDDPSQARMHFEKALDAARKRPMPNALASVLGSYAVFLNDSGEYARAQVLAGQALSVDASLGNRTYIALDRLQLGRALSGLGHRSEAIPQLYMALQAGREAAQTEIIAGALLELARIELDTHALTSANARVEQAINLLDGARMMPLLADAWFVRERIRTQLGDNAGALHALRRYMQLRERLIGARSVQRIAALKSAYQRQRYDERIGELTRNNTENLLRATQHRRTRDLTLALSGSLILLLGLIWHRYRVAYRLHHELAHKHREVEAARRALEDVNGTLREQSRKLYRLATRDPLTGVCNRRHMLQKLERHIARERDVSVLLVDFDHFKQINDRLGHLFGDQVLCVGTHAMREHLGSGQPVGRFGGEEFLVALFDVSADKAAEIAESLRKAMARALAAINPEPQTPITVSIGVATLSQCETRTLKYLLGAADRAMYQAKAHGRNRIFRHQAL</sequence>
<dbReference type="CDD" id="cd01949">
    <property type="entry name" value="GGDEF"/>
    <property type="match status" value="1"/>
</dbReference>
<evidence type="ECO:0000256" key="5">
    <source>
        <dbReference type="SAM" id="SignalP"/>
    </source>
</evidence>
<dbReference type="Gene3D" id="3.30.70.270">
    <property type="match status" value="1"/>
</dbReference>
<evidence type="ECO:0000256" key="4">
    <source>
        <dbReference type="PROSITE-ProRule" id="PRU00339"/>
    </source>
</evidence>
<dbReference type="FunFam" id="3.30.70.270:FF:000001">
    <property type="entry name" value="Diguanylate cyclase domain protein"/>
    <property type="match status" value="1"/>
</dbReference>
<dbReference type="PROSITE" id="PS50005">
    <property type="entry name" value="TPR"/>
    <property type="match status" value="2"/>
</dbReference>
<dbReference type="Proteomes" id="UP000560000">
    <property type="component" value="Unassembled WGS sequence"/>
</dbReference>
<feature type="domain" description="GGDEF" evidence="6">
    <location>
        <begin position="569"/>
        <end position="704"/>
    </location>
</feature>
<reference evidence="7 8" key="1">
    <citation type="submission" date="2020-08" db="EMBL/GenBank/DDBJ databases">
        <title>Genomic Encyclopedia of Type Strains, Phase IV (KMG-IV): sequencing the most valuable type-strain genomes for metagenomic binning, comparative biology and taxonomic classification.</title>
        <authorList>
            <person name="Goeker M."/>
        </authorList>
    </citation>
    <scope>NUCLEOTIDE SEQUENCE [LARGE SCALE GENOMIC DNA]</scope>
    <source>
        <strain evidence="7 8">DSM 107085</strain>
    </source>
</reference>
<dbReference type="PROSITE" id="PS50887">
    <property type="entry name" value="GGDEF"/>
    <property type="match status" value="1"/>
</dbReference>
<accession>A0A841KL13</accession>
<dbReference type="SMART" id="SM00267">
    <property type="entry name" value="GGDEF"/>
    <property type="match status" value="1"/>
</dbReference>
<keyword evidence="5" id="KW-0732">Signal</keyword>
<dbReference type="SMART" id="SM00028">
    <property type="entry name" value="TPR"/>
    <property type="match status" value="4"/>
</dbReference>
<name>A0A841KL13_9GAMM</name>
<feature type="chain" id="PRO_5032972849" description="diguanylate cyclase" evidence="5">
    <location>
        <begin position="38"/>
        <end position="705"/>
    </location>
</feature>